<evidence type="ECO:0000256" key="2">
    <source>
        <dbReference type="ARBA" id="ARBA00022729"/>
    </source>
</evidence>
<dbReference type="SUPFAM" id="SSF88713">
    <property type="entry name" value="Glycoside hydrolase/deacetylase"/>
    <property type="match status" value="1"/>
</dbReference>
<evidence type="ECO:0000256" key="1">
    <source>
        <dbReference type="ARBA" id="ARBA00004613"/>
    </source>
</evidence>
<evidence type="ECO:0000313" key="5">
    <source>
        <dbReference type="Proteomes" id="UP001597110"/>
    </source>
</evidence>
<dbReference type="EC" id="3.-.-.-" evidence="4"/>
<dbReference type="PANTHER" id="PTHR34216">
    <property type="match status" value="1"/>
</dbReference>
<sequence length="350" mass="38698">MLRGFARKYVYDGLFSGLYASGALGLYHRLRNADSLTVVMFHRTLRPGDPRWASCDPDYTLDESLFVASLAFFARHYNIVSLAQVLRARREGTRLPPRALLITFDDGWLDNVDYALPALQRSGLPAVMFVAADAVGARQPFWQERTIAAWRAGRLAVDAFADTVIAHGGQRHSRDGIAGLRELIAQIERMPTTTRQAVVAAHASALDDGLRHMVDVTDLHRLRAGGVELGLHGKSHVAMKRADDLDNELGGAREAMARMLDLPEGLASTPCATMSFPHGSFDEAIAQRARESGYELLFTSVPVLNRVGSQPSWLLGRTGYETDTVAGADGHFQPERLAWYLFRREARRLA</sequence>
<dbReference type="RefSeq" id="WP_386821733.1">
    <property type="nucleotide sequence ID" value="NZ_JBHTIF010000001.1"/>
</dbReference>
<reference evidence="5" key="1">
    <citation type="journal article" date="2019" name="Int. J. Syst. Evol. Microbiol.">
        <title>The Global Catalogue of Microorganisms (GCM) 10K type strain sequencing project: providing services to taxonomists for standard genome sequencing and annotation.</title>
        <authorList>
            <consortium name="The Broad Institute Genomics Platform"/>
            <consortium name="The Broad Institute Genome Sequencing Center for Infectious Disease"/>
            <person name="Wu L."/>
            <person name="Ma J."/>
        </authorList>
    </citation>
    <scope>NUCLEOTIDE SEQUENCE [LARGE SCALE GENOMIC DNA]</scope>
    <source>
        <strain evidence="5">CCUG 55585</strain>
    </source>
</reference>
<evidence type="ECO:0000313" key="4">
    <source>
        <dbReference type="EMBL" id="MFD0724049.1"/>
    </source>
</evidence>
<dbReference type="InterPro" id="IPR051398">
    <property type="entry name" value="Polysacch_Deacetylase"/>
</dbReference>
<dbReference type="GO" id="GO:0016787">
    <property type="term" value="F:hydrolase activity"/>
    <property type="evidence" value="ECO:0007669"/>
    <property type="project" value="UniProtKB-KW"/>
</dbReference>
<dbReference type="Gene3D" id="3.20.20.370">
    <property type="entry name" value="Glycoside hydrolase/deacetylase"/>
    <property type="match status" value="1"/>
</dbReference>
<dbReference type="PANTHER" id="PTHR34216:SF3">
    <property type="entry name" value="POLY-BETA-1,6-N-ACETYL-D-GLUCOSAMINE N-DEACETYLASE"/>
    <property type="match status" value="1"/>
</dbReference>
<accession>A0ABW2Y670</accession>
<comment type="caution">
    <text evidence="4">The sequence shown here is derived from an EMBL/GenBank/DDBJ whole genome shotgun (WGS) entry which is preliminary data.</text>
</comment>
<dbReference type="Pfam" id="PF01522">
    <property type="entry name" value="Polysacc_deac_1"/>
    <property type="match status" value="1"/>
</dbReference>
<organism evidence="4 5">
    <name type="scientific">Lysobacter brunescens</name>
    <dbReference type="NCBI Taxonomy" id="262323"/>
    <lineage>
        <taxon>Bacteria</taxon>
        <taxon>Pseudomonadati</taxon>
        <taxon>Pseudomonadota</taxon>
        <taxon>Gammaproteobacteria</taxon>
        <taxon>Lysobacterales</taxon>
        <taxon>Lysobacteraceae</taxon>
        <taxon>Lysobacter</taxon>
    </lineage>
</organism>
<feature type="domain" description="NodB homology" evidence="3">
    <location>
        <begin position="96"/>
        <end position="296"/>
    </location>
</feature>
<protein>
    <submittedName>
        <fullName evidence="4">Polysaccharide deacetylase family protein</fullName>
        <ecNumber evidence="4">3.-.-.-</ecNumber>
    </submittedName>
</protein>
<dbReference type="CDD" id="cd10918">
    <property type="entry name" value="CE4_NodB_like_5s_6s"/>
    <property type="match status" value="1"/>
</dbReference>
<evidence type="ECO:0000259" key="3">
    <source>
        <dbReference type="Pfam" id="PF01522"/>
    </source>
</evidence>
<dbReference type="InterPro" id="IPR002509">
    <property type="entry name" value="NODB_dom"/>
</dbReference>
<dbReference type="Proteomes" id="UP001597110">
    <property type="component" value="Unassembled WGS sequence"/>
</dbReference>
<keyword evidence="2" id="KW-0732">Signal</keyword>
<keyword evidence="4" id="KW-0378">Hydrolase</keyword>
<comment type="subcellular location">
    <subcellularLocation>
        <location evidence="1">Secreted</location>
    </subcellularLocation>
</comment>
<keyword evidence="5" id="KW-1185">Reference proteome</keyword>
<dbReference type="EMBL" id="JBHTIF010000001">
    <property type="protein sequence ID" value="MFD0724049.1"/>
    <property type="molecule type" value="Genomic_DNA"/>
</dbReference>
<name>A0ABW2Y670_9GAMM</name>
<gene>
    <name evidence="4" type="ORF">ACFQ0E_00405</name>
</gene>
<dbReference type="InterPro" id="IPR011330">
    <property type="entry name" value="Glyco_hydro/deAcase_b/a-brl"/>
</dbReference>
<proteinExistence type="predicted"/>